<proteinExistence type="predicted"/>
<gene>
    <name evidence="6" type="ORF">RJ641_004979</name>
</gene>
<dbReference type="InterPro" id="IPR032675">
    <property type="entry name" value="LRR_dom_sf"/>
</dbReference>
<dbReference type="AlphaFoldDB" id="A0AAN8VBZ5"/>
<reference evidence="6 7" key="1">
    <citation type="submission" date="2023-12" db="EMBL/GenBank/DDBJ databases">
        <title>A high-quality genome assembly for Dillenia turbinata (Dilleniales).</title>
        <authorList>
            <person name="Chanderbali A."/>
        </authorList>
    </citation>
    <scope>NUCLEOTIDE SEQUENCE [LARGE SCALE GENOMIC DNA]</scope>
    <source>
        <strain evidence="6">LSX21</strain>
        <tissue evidence="6">Leaf</tissue>
    </source>
</reference>
<sequence>MSFVVESIVGSATEVLINKLISSELLNFAREEQLQIAVTKWLEQLGLIQALLTDAEEKQVTNKAVKIWLGQLRDLALDAEDILDEFQYEALRCKYMEESRASISKIRSLIPAWCTSFAPRNLAFRSNMKSKIEEITARLEQLLKQKGDVAPNVDVSRRPNKKQKRLPTTSLVEEKFGNMTKWADWSVPDTSFAKLMRLEIYECPLLVLPLSRLNSTASHLQRLALRGRSDAIITGSNIEHASLKALSIGRISGLSSLPVEFLLPNVEELRVGVCSDLERLSNGLHMLTSLKKLYIWNCAKLVHLELPLMLRILHIQDCEALRCVTQGSNSTWTLAMSGLGLQSLHIAQCPSLTSFSGNQLFKNIETLEIHNCKSLECFPSRQLSTTLKSLEINSCPKLESVSEEMLIESTSLDNLSFCRYPKLKSFPECLHTLTGLTSFRVRRCEGIETFPDTGLPTPNLLELSIECCPNLKSLPNNMHELTSLRDLRISNCPLL</sequence>
<dbReference type="Gene3D" id="1.20.5.4130">
    <property type="match status" value="1"/>
</dbReference>
<evidence type="ECO:0000313" key="7">
    <source>
        <dbReference type="Proteomes" id="UP001370490"/>
    </source>
</evidence>
<dbReference type="GO" id="GO:0006952">
    <property type="term" value="P:defense response"/>
    <property type="evidence" value="ECO:0007669"/>
    <property type="project" value="UniProtKB-KW"/>
</dbReference>
<dbReference type="Gene3D" id="3.80.10.10">
    <property type="entry name" value="Ribonuclease Inhibitor"/>
    <property type="match status" value="2"/>
</dbReference>
<evidence type="ECO:0000256" key="1">
    <source>
        <dbReference type="ARBA" id="ARBA00022737"/>
    </source>
</evidence>
<dbReference type="PANTHER" id="PTHR36766">
    <property type="entry name" value="PLANT BROAD-SPECTRUM MILDEW RESISTANCE PROTEIN RPW8"/>
    <property type="match status" value="1"/>
</dbReference>
<dbReference type="InterPro" id="IPR041118">
    <property type="entry name" value="Rx_N"/>
</dbReference>
<accession>A0AAN8VBZ5</accession>
<evidence type="ECO:0000313" key="6">
    <source>
        <dbReference type="EMBL" id="KAK6928774.1"/>
    </source>
</evidence>
<dbReference type="InterPro" id="IPR038005">
    <property type="entry name" value="RX-like_CC"/>
</dbReference>
<dbReference type="Proteomes" id="UP001370490">
    <property type="component" value="Unassembled WGS sequence"/>
</dbReference>
<dbReference type="PANTHER" id="PTHR36766:SF51">
    <property type="entry name" value="DISEASE RESISTANCE RPP13-LIKE PROTEIN 1"/>
    <property type="match status" value="1"/>
</dbReference>
<comment type="caution">
    <text evidence="6">The sequence shown here is derived from an EMBL/GenBank/DDBJ whole genome shotgun (WGS) entry which is preliminary data.</text>
</comment>
<evidence type="ECO:0000259" key="5">
    <source>
        <dbReference type="Pfam" id="PF18052"/>
    </source>
</evidence>
<dbReference type="CDD" id="cd14798">
    <property type="entry name" value="RX-CC_like"/>
    <property type="match status" value="1"/>
</dbReference>
<keyword evidence="2" id="KW-0547">Nucleotide-binding</keyword>
<feature type="domain" description="Disease resistance N-terminal" evidence="5">
    <location>
        <begin position="9"/>
        <end position="99"/>
    </location>
</feature>
<keyword evidence="1" id="KW-0677">Repeat</keyword>
<feature type="non-terminal residue" evidence="6">
    <location>
        <position position="495"/>
    </location>
</feature>
<evidence type="ECO:0000256" key="3">
    <source>
        <dbReference type="ARBA" id="ARBA00022821"/>
    </source>
</evidence>
<keyword evidence="7" id="KW-1185">Reference proteome</keyword>
<dbReference type="Pfam" id="PF18052">
    <property type="entry name" value="Rx_N"/>
    <property type="match status" value="1"/>
</dbReference>
<name>A0AAN8VBZ5_9MAGN</name>
<keyword evidence="3" id="KW-0611">Plant defense</keyword>
<dbReference type="GO" id="GO:0005524">
    <property type="term" value="F:ATP binding"/>
    <property type="evidence" value="ECO:0007669"/>
    <property type="project" value="UniProtKB-KW"/>
</dbReference>
<dbReference type="SUPFAM" id="SSF52058">
    <property type="entry name" value="L domain-like"/>
    <property type="match status" value="1"/>
</dbReference>
<dbReference type="EMBL" id="JBAMMX010000013">
    <property type="protein sequence ID" value="KAK6928774.1"/>
    <property type="molecule type" value="Genomic_DNA"/>
</dbReference>
<organism evidence="6 7">
    <name type="scientific">Dillenia turbinata</name>
    <dbReference type="NCBI Taxonomy" id="194707"/>
    <lineage>
        <taxon>Eukaryota</taxon>
        <taxon>Viridiplantae</taxon>
        <taxon>Streptophyta</taxon>
        <taxon>Embryophyta</taxon>
        <taxon>Tracheophyta</taxon>
        <taxon>Spermatophyta</taxon>
        <taxon>Magnoliopsida</taxon>
        <taxon>eudicotyledons</taxon>
        <taxon>Gunneridae</taxon>
        <taxon>Pentapetalae</taxon>
        <taxon>Dilleniales</taxon>
        <taxon>Dilleniaceae</taxon>
        <taxon>Dillenia</taxon>
    </lineage>
</organism>
<evidence type="ECO:0000256" key="2">
    <source>
        <dbReference type="ARBA" id="ARBA00022741"/>
    </source>
</evidence>
<evidence type="ECO:0000256" key="4">
    <source>
        <dbReference type="ARBA" id="ARBA00022840"/>
    </source>
</evidence>
<keyword evidence="4" id="KW-0067">ATP-binding</keyword>
<protein>
    <submittedName>
        <fullName evidence="6">Rx, N-terminal</fullName>
    </submittedName>
</protein>